<reference evidence="2 3" key="1">
    <citation type="submission" date="2020-08" db="EMBL/GenBank/DDBJ databases">
        <title>Genomic Encyclopedia of Type Strains, Phase III (KMG-III): the genomes of soil and plant-associated and newly described type strains.</title>
        <authorList>
            <person name="Whitman W."/>
        </authorList>
    </citation>
    <scope>NUCLEOTIDE SEQUENCE [LARGE SCALE GENOMIC DNA]</scope>
    <source>
        <strain evidence="2 3">CECT 3265</strain>
    </source>
</reference>
<protein>
    <submittedName>
        <fullName evidence="2">Uncharacterized protein</fullName>
    </submittedName>
</protein>
<keyword evidence="3" id="KW-1185">Reference proteome</keyword>
<dbReference type="RefSeq" id="WP_184731200.1">
    <property type="nucleotide sequence ID" value="NZ_BMRW01000001.1"/>
</dbReference>
<dbReference type="AlphaFoldDB" id="A0A7W7L6N9"/>
<feature type="region of interest" description="Disordered" evidence="1">
    <location>
        <begin position="22"/>
        <end position="46"/>
    </location>
</feature>
<evidence type="ECO:0000256" key="1">
    <source>
        <dbReference type="SAM" id="MobiDB-lite"/>
    </source>
</evidence>
<evidence type="ECO:0000313" key="2">
    <source>
        <dbReference type="EMBL" id="MBB4884635.1"/>
    </source>
</evidence>
<accession>A0A7W7L6N9</accession>
<dbReference type="EMBL" id="JACHJG010000001">
    <property type="protein sequence ID" value="MBB4884635.1"/>
    <property type="molecule type" value="Genomic_DNA"/>
</dbReference>
<proteinExistence type="predicted"/>
<gene>
    <name evidence="2" type="ORF">FHS38_000644</name>
</gene>
<organism evidence="2 3">
    <name type="scientific">Streptomyces netropsis</name>
    <name type="common">Streptoverticillium netropsis</name>
    <dbReference type="NCBI Taxonomy" id="55404"/>
    <lineage>
        <taxon>Bacteria</taxon>
        <taxon>Bacillati</taxon>
        <taxon>Actinomycetota</taxon>
        <taxon>Actinomycetes</taxon>
        <taxon>Kitasatosporales</taxon>
        <taxon>Streptomycetaceae</taxon>
        <taxon>Streptomyces</taxon>
    </lineage>
</organism>
<sequence>MAWALGTIAAVGGLAAVVHTDRNRPGHAPASLSVPDGEVPSTPGGQ</sequence>
<comment type="caution">
    <text evidence="2">The sequence shown here is derived from an EMBL/GenBank/DDBJ whole genome shotgun (WGS) entry which is preliminary data.</text>
</comment>
<evidence type="ECO:0000313" key="3">
    <source>
        <dbReference type="Proteomes" id="UP000556436"/>
    </source>
</evidence>
<name>A0A7W7L6N9_STRNE</name>
<dbReference type="Proteomes" id="UP000556436">
    <property type="component" value="Unassembled WGS sequence"/>
</dbReference>